<accession>A0ACC3AFB6</accession>
<dbReference type="EMBL" id="JAPDRQ010000025">
    <property type="protein sequence ID" value="KAJ9661173.1"/>
    <property type="molecule type" value="Genomic_DNA"/>
</dbReference>
<reference evidence="1" key="1">
    <citation type="submission" date="2022-10" db="EMBL/GenBank/DDBJ databases">
        <title>Culturing micro-colonial fungi from biological soil crusts in the Mojave desert and describing Neophaeococcomyces mojavensis, and introducing the new genera and species Taxawa tesnikishii.</title>
        <authorList>
            <person name="Kurbessoian T."/>
            <person name="Stajich J.E."/>
        </authorList>
    </citation>
    <scope>NUCLEOTIDE SEQUENCE</scope>
    <source>
        <strain evidence="1">JES_112</strain>
    </source>
</reference>
<gene>
    <name evidence="1" type="primary">YCG1</name>
    <name evidence="1" type="ORF">H2198_002117</name>
</gene>
<sequence>MSVADIFADAQKSSINHKTLTKRLRKLEAKHESQRTRFEEQVKQCVVRSLEVTKSEKAGANIVKFLCAYCAATQGEEQESEDEESNNITNVLLLMLLPYMSAKDKVVRYRATQIISQLMGIVQEIEDDLYQAIRHELIKRIRDRVPAIRLEAVCALGRLLENEMDEEAQEKGNDSDDDTIMSDEAESTGLLAKLLDVLQNDTNADVRKALLLNLPIEPKTLPYLLERARDKDAPTRRALYAKLMPNLGDFRHLSLSMREKLLRWGLRDRDERVRKAAVKMFSSLWIEQIAKTLQQTDPDEQEEKPTKKNIGFYESSIPALLELLERIDILNSGQDDGIGLEAMREFWTLRPDYFNAMEFRDEFWGDLSVESAFMARSFYDYCAQDPDALAEAEDKMPEVTRFGFHLQRYLNQVLETRQAFESGAEIEEETIAEQEFIAEQLLHIAHTLDYTDEIGRRKMFSLLRNMLSIAEFPEEMTRLTVEALRLTCASNAAGEKEFIAVVTEAITEVHDTLNDEDADQNNRAHSPDDNESFVSAHSELSSASDHTATAHNSRSKSSKHKPHLTPEEQERRALRELLTNLKCLSIAHTLLQNITTDTSKSMALETLLNDLIIPSIRSEDTPLRERAIECLGLACLLSPKLAEANRELFTYCMKKGHDELRTLCLKVLCDMAVTWEQPGGDSNHQDRWEEETTIDLEPFMLAFGYSPEMQQVATTCIAKLMMCGFYKGKDGSNVAAFDQAIEEAEQSGAKGWELLAKVKAAIVADTGAGGQKEGGDEERTRQS</sequence>
<keyword evidence="2" id="KW-1185">Reference proteome</keyword>
<proteinExistence type="predicted"/>
<name>A0ACC3AFB6_9EURO</name>
<protein>
    <submittedName>
        <fullName evidence="1">Chromosome condensation complex Condensin, subunit G</fullName>
    </submittedName>
</protein>
<organism evidence="1 2">
    <name type="scientific">Neophaeococcomyces mojaviensis</name>
    <dbReference type="NCBI Taxonomy" id="3383035"/>
    <lineage>
        <taxon>Eukaryota</taxon>
        <taxon>Fungi</taxon>
        <taxon>Dikarya</taxon>
        <taxon>Ascomycota</taxon>
        <taxon>Pezizomycotina</taxon>
        <taxon>Eurotiomycetes</taxon>
        <taxon>Chaetothyriomycetidae</taxon>
        <taxon>Chaetothyriales</taxon>
        <taxon>Chaetothyriales incertae sedis</taxon>
        <taxon>Neophaeococcomyces</taxon>
    </lineage>
</organism>
<comment type="caution">
    <text evidence="1">The sequence shown here is derived from an EMBL/GenBank/DDBJ whole genome shotgun (WGS) entry which is preliminary data.</text>
</comment>
<evidence type="ECO:0000313" key="1">
    <source>
        <dbReference type="EMBL" id="KAJ9661173.1"/>
    </source>
</evidence>
<evidence type="ECO:0000313" key="2">
    <source>
        <dbReference type="Proteomes" id="UP001172386"/>
    </source>
</evidence>
<dbReference type="Proteomes" id="UP001172386">
    <property type="component" value="Unassembled WGS sequence"/>
</dbReference>